<dbReference type="InterPro" id="IPR035948">
    <property type="entry name" value="YwqG-like_sf"/>
</dbReference>
<proteinExistence type="predicted"/>
<name>D9SDV9_GALCS</name>
<dbReference type="SUPFAM" id="SSF103032">
    <property type="entry name" value="Hypothetical protein YwqG"/>
    <property type="match status" value="1"/>
</dbReference>
<dbReference type="STRING" id="395494.Galf_2788"/>
<sequence>MPLNPKKFNDAHRAWLKIKAEAADYLDQWDVDRLDLLFLRAGWARRPFVSRVPLDKLDRCGDILSGPLFASEKHPWPVNSNGLYMLPCVQINLTECSRVMQAEYGTGMLQVWGDQEDVSKFYLRLIPRRDVQEKYLIHGHPLLNQIAGNKNFIIPTYWLTDDEAWTVSGYGDLYFTSQSLFNGEPLINRYEIEQISPLDKALYSKAKRICRLEDRYIELVNGLGSLFDPSGYHVGGTFYDIQYSAADMPQMLWSIGSEYPYCWGDEGNAQIFYEKLDDGTLSYSFKWSSY</sequence>
<dbReference type="RefSeq" id="WP_013294683.1">
    <property type="nucleotide sequence ID" value="NC_014394.1"/>
</dbReference>
<organism evidence="1 2">
    <name type="scientific">Gallionella capsiferriformans (strain ES-2)</name>
    <name type="common">Gallionella ferruginea capsiferriformans (strain ES-2)</name>
    <dbReference type="NCBI Taxonomy" id="395494"/>
    <lineage>
        <taxon>Bacteria</taxon>
        <taxon>Pseudomonadati</taxon>
        <taxon>Pseudomonadota</taxon>
        <taxon>Betaproteobacteria</taxon>
        <taxon>Nitrosomonadales</taxon>
        <taxon>Gallionellaceae</taxon>
        <taxon>Gallionella</taxon>
    </lineage>
</organism>
<dbReference type="KEGG" id="gca:Galf_2788"/>
<dbReference type="Proteomes" id="UP000001235">
    <property type="component" value="Chromosome"/>
</dbReference>
<dbReference type="HOGENOM" id="CLU_958960_0_0_4"/>
<evidence type="ECO:0000313" key="1">
    <source>
        <dbReference type="EMBL" id="ADL56781.1"/>
    </source>
</evidence>
<dbReference type="OrthoDB" id="8895978at2"/>
<protein>
    <submittedName>
        <fullName evidence="1">Uncharacterized protein</fullName>
    </submittedName>
</protein>
<reference evidence="1 2" key="1">
    <citation type="submission" date="2010-08" db="EMBL/GenBank/DDBJ databases">
        <title>Complete sequence of Gallionella capsiferriformans ES-2.</title>
        <authorList>
            <consortium name="US DOE Joint Genome Institute"/>
            <person name="Lucas S."/>
            <person name="Copeland A."/>
            <person name="Lapidus A."/>
            <person name="Cheng J.-F."/>
            <person name="Bruce D."/>
            <person name="Goodwin L."/>
            <person name="Pitluck S."/>
            <person name="Chertkov O."/>
            <person name="Davenport K.W."/>
            <person name="Detter J.C."/>
            <person name="Han C."/>
            <person name="Tapia R."/>
            <person name="Land M."/>
            <person name="Hauser L."/>
            <person name="Chang Y.-J."/>
            <person name="Jeffries C."/>
            <person name="Kyrpides N."/>
            <person name="Ivanova N."/>
            <person name="Mikhailova N."/>
            <person name="Shelobolina E.S."/>
            <person name="Picardal F."/>
            <person name="Roden E."/>
            <person name="Emerson D."/>
            <person name="Woyke T."/>
        </authorList>
    </citation>
    <scope>NUCLEOTIDE SEQUENCE [LARGE SCALE GENOMIC DNA]</scope>
    <source>
        <strain evidence="1 2">ES-2</strain>
    </source>
</reference>
<dbReference type="AlphaFoldDB" id="D9SDV9"/>
<accession>D9SDV9</accession>
<evidence type="ECO:0000313" key="2">
    <source>
        <dbReference type="Proteomes" id="UP000001235"/>
    </source>
</evidence>
<dbReference type="Gene3D" id="2.30.320.10">
    <property type="entry name" value="YwqG-like"/>
    <property type="match status" value="1"/>
</dbReference>
<dbReference type="EMBL" id="CP002159">
    <property type="protein sequence ID" value="ADL56781.1"/>
    <property type="molecule type" value="Genomic_DNA"/>
</dbReference>
<keyword evidence="2" id="KW-1185">Reference proteome</keyword>
<gene>
    <name evidence="1" type="ordered locus">Galf_2788</name>
</gene>